<keyword evidence="2" id="KW-1185">Reference proteome</keyword>
<sequence length="148" mass="16982">MREVQRRETDSLASSFLSNYLCIHFNNLTLICVYTDTMLTQRQCLTLFSCWSYSLSKKYLPHTTLTARRLSHVAACMIMHIGGAARLSRRAVDAGGKYFLERLYWQIVDLLDTLIPLVNMKDFKAAFKLLFSDGVSKGFLAVCRTKLR</sequence>
<accession>A0A016VXJ1</accession>
<dbReference type="EMBL" id="JARK01001340">
    <property type="protein sequence ID" value="EYC31478.1"/>
    <property type="molecule type" value="Genomic_DNA"/>
</dbReference>
<organism evidence="1 2">
    <name type="scientific">Ancylostoma ceylanicum</name>
    <dbReference type="NCBI Taxonomy" id="53326"/>
    <lineage>
        <taxon>Eukaryota</taxon>
        <taxon>Metazoa</taxon>
        <taxon>Ecdysozoa</taxon>
        <taxon>Nematoda</taxon>
        <taxon>Chromadorea</taxon>
        <taxon>Rhabditida</taxon>
        <taxon>Rhabditina</taxon>
        <taxon>Rhabditomorpha</taxon>
        <taxon>Strongyloidea</taxon>
        <taxon>Ancylostomatidae</taxon>
        <taxon>Ancylostomatinae</taxon>
        <taxon>Ancylostoma</taxon>
    </lineage>
</organism>
<proteinExistence type="predicted"/>
<dbReference type="Proteomes" id="UP000024635">
    <property type="component" value="Unassembled WGS sequence"/>
</dbReference>
<evidence type="ECO:0000313" key="2">
    <source>
        <dbReference type="Proteomes" id="UP000024635"/>
    </source>
</evidence>
<protein>
    <submittedName>
        <fullName evidence="1">Uncharacterized protein</fullName>
    </submittedName>
</protein>
<comment type="caution">
    <text evidence="1">The sequence shown here is derived from an EMBL/GenBank/DDBJ whole genome shotgun (WGS) entry which is preliminary data.</text>
</comment>
<name>A0A016VXJ1_9BILA</name>
<evidence type="ECO:0000313" key="1">
    <source>
        <dbReference type="EMBL" id="EYC31478.1"/>
    </source>
</evidence>
<dbReference type="AlphaFoldDB" id="A0A016VXJ1"/>
<reference evidence="2" key="1">
    <citation type="journal article" date="2015" name="Nat. Genet.">
        <title>The genome and transcriptome of the zoonotic hookworm Ancylostoma ceylanicum identify infection-specific gene families.</title>
        <authorList>
            <person name="Schwarz E.M."/>
            <person name="Hu Y."/>
            <person name="Antoshechkin I."/>
            <person name="Miller M.M."/>
            <person name="Sternberg P.W."/>
            <person name="Aroian R.V."/>
        </authorList>
    </citation>
    <scope>NUCLEOTIDE SEQUENCE</scope>
    <source>
        <strain evidence="2">HY135</strain>
    </source>
</reference>
<gene>
    <name evidence="1" type="primary">Acey_s0004.g2175</name>
    <name evidence="1" type="ORF">Y032_0004g2175</name>
</gene>